<accession>A0ABN9M169</accession>
<protein>
    <submittedName>
        <fullName evidence="2">Uncharacterized protein</fullName>
    </submittedName>
</protein>
<feature type="compositionally biased region" description="Low complexity" evidence="1">
    <location>
        <begin position="26"/>
        <end position="39"/>
    </location>
</feature>
<feature type="compositionally biased region" description="Acidic residues" evidence="1">
    <location>
        <begin position="93"/>
        <end position="105"/>
    </location>
</feature>
<evidence type="ECO:0000313" key="3">
    <source>
        <dbReference type="Proteomes" id="UP001176940"/>
    </source>
</evidence>
<feature type="compositionally biased region" description="Basic and acidic residues" evidence="1">
    <location>
        <begin position="151"/>
        <end position="161"/>
    </location>
</feature>
<evidence type="ECO:0000313" key="2">
    <source>
        <dbReference type="EMBL" id="CAJ0956266.1"/>
    </source>
</evidence>
<proteinExistence type="predicted"/>
<gene>
    <name evidence="2" type="ORF">RIMI_LOCUS15472664</name>
</gene>
<evidence type="ECO:0000256" key="1">
    <source>
        <dbReference type="SAM" id="MobiDB-lite"/>
    </source>
</evidence>
<organism evidence="2 3">
    <name type="scientific">Ranitomeya imitator</name>
    <name type="common">mimic poison frog</name>
    <dbReference type="NCBI Taxonomy" id="111125"/>
    <lineage>
        <taxon>Eukaryota</taxon>
        <taxon>Metazoa</taxon>
        <taxon>Chordata</taxon>
        <taxon>Craniata</taxon>
        <taxon>Vertebrata</taxon>
        <taxon>Euteleostomi</taxon>
        <taxon>Amphibia</taxon>
        <taxon>Batrachia</taxon>
        <taxon>Anura</taxon>
        <taxon>Neobatrachia</taxon>
        <taxon>Hyloidea</taxon>
        <taxon>Dendrobatidae</taxon>
        <taxon>Dendrobatinae</taxon>
        <taxon>Ranitomeya</taxon>
    </lineage>
</organism>
<feature type="compositionally biased region" description="Basic and acidic residues" evidence="1">
    <location>
        <begin position="78"/>
        <end position="92"/>
    </location>
</feature>
<feature type="compositionally biased region" description="Basic residues" evidence="1">
    <location>
        <begin position="51"/>
        <end position="70"/>
    </location>
</feature>
<name>A0ABN9M169_9NEOB</name>
<feature type="compositionally biased region" description="Low complexity" evidence="1">
    <location>
        <begin position="124"/>
        <end position="138"/>
    </location>
</feature>
<comment type="caution">
    <text evidence="2">The sequence shown here is derived from an EMBL/GenBank/DDBJ whole genome shotgun (WGS) entry which is preliminary data.</text>
</comment>
<feature type="region of interest" description="Disordered" evidence="1">
    <location>
        <begin position="1"/>
        <end position="161"/>
    </location>
</feature>
<sequence>MRGRRGRPPKTPSLPPADTSPGPTAGLRSRLRGVSSRGRWALHGDASPPARGRRRRRKAAPSSRGRRGRGGRAPSKVVYDDHESDDERRDLEDFPEEAADDIDDDDYRHDLDDEIDDDDASYCTDSSFRSHSTYSSSTPAKTSLNRRHTHRFSDVSRKSSD</sequence>
<dbReference type="EMBL" id="CAUEEQ010041679">
    <property type="protein sequence ID" value="CAJ0956266.1"/>
    <property type="molecule type" value="Genomic_DNA"/>
</dbReference>
<dbReference type="Proteomes" id="UP001176940">
    <property type="component" value="Unassembled WGS sequence"/>
</dbReference>
<reference evidence="2" key="1">
    <citation type="submission" date="2023-07" db="EMBL/GenBank/DDBJ databases">
        <authorList>
            <person name="Stuckert A."/>
        </authorList>
    </citation>
    <scope>NUCLEOTIDE SEQUENCE</scope>
</reference>
<keyword evidence="3" id="KW-1185">Reference proteome</keyword>